<accession>A0AAD6WWT4</accession>
<dbReference type="AlphaFoldDB" id="A0AAD6WWT4"/>
<keyword evidence="3" id="KW-1185">Reference proteome</keyword>
<feature type="signal peptide" evidence="1">
    <location>
        <begin position="1"/>
        <end position="22"/>
    </location>
</feature>
<sequence length="89" mass="9285">MQVLFITSVSCASALLLRVATAAPVTHEKKETPSGGTGSDIFIKFGLIGGDSKETPVTEESTGEFMIIRRLSVETPGERVSAPSGCTIA</sequence>
<name>A0AAD6WWT4_9AGAR</name>
<organism evidence="2 3">
    <name type="scientific">Mycena alexandri</name>
    <dbReference type="NCBI Taxonomy" id="1745969"/>
    <lineage>
        <taxon>Eukaryota</taxon>
        <taxon>Fungi</taxon>
        <taxon>Dikarya</taxon>
        <taxon>Basidiomycota</taxon>
        <taxon>Agaricomycotina</taxon>
        <taxon>Agaricomycetes</taxon>
        <taxon>Agaricomycetidae</taxon>
        <taxon>Agaricales</taxon>
        <taxon>Marasmiineae</taxon>
        <taxon>Mycenaceae</taxon>
        <taxon>Mycena</taxon>
    </lineage>
</organism>
<evidence type="ECO:0000313" key="2">
    <source>
        <dbReference type="EMBL" id="KAJ7028132.1"/>
    </source>
</evidence>
<dbReference type="EMBL" id="JARJCM010000116">
    <property type="protein sequence ID" value="KAJ7028132.1"/>
    <property type="molecule type" value="Genomic_DNA"/>
</dbReference>
<dbReference type="Proteomes" id="UP001218188">
    <property type="component" value="Unassembled WGS sequence"/>
</dbReference>
<evidence type="ECO:0008006" key="4">
    <source>
        <dbReference type="Google" id="ProtNLM"/>
    </source>
</evidence>
<evidence type="ECO:0000256" key="1">
    <source>
        <dbReference type="SAM" id="SignalP"/>
    </source>
</evidence>
<reference evidence="2" key="1">
    <citation type="submission" date="2023-03" db="EMBL/GenBank/DDBJ databases">
        <title>Massive genome expansion in bonnet fungi (Mycena s.s.) driven by repeated elements and novel gene families across ecological guilds.</title>
        <authorList>
            <consortium name="Lawrence Berkeley National Laboratory"/>
            <person name="Harder C.B."/>
            <person name="Miyauchi S."/>
            <person name="Viragh M."/>
            <person name="Kuo A."/>
            <person name="Thoen E."/>
            <person name="Andreopoulos B."/>
            <person name="Lu D."/>
            <person name="Skrede I."/>
            <person name="Drula E."/>
            <person name="Henrissat B."/>
            <person name="Morin E."/>
            <person name="Kohler A."/>
            <person name="Barry K."/>
            <person name="LaButti K."/>
            <person name="Morin E."/>
            <person name="Salamov A."/>
            <person name="Lipzen A."/>
            <person name="Mereny Z."/>
            <person name="Hegedus B."/>
            <person name="Baldrian P."/>
            <person name="Stursova M."/>
            <person name="Weitz H."/>
            <person name="Taylor A."/>
            <person name="Grigoriev I.V."/>
            <person name="Nagy L.G."/>
            <person name="Martin F."/>
            <person name="Kauserud H."/>
        </authorList>
    </citation>
    <scope>NUCLEOTIDE SEQUENCE</scope>
    <source>
        <strain evidence="2">CBHHK200</strain>
    </source>
</reference>
<proteinExistence type="predicted"/>
<gene>
    <name evidence="2" type="ORF">C8F04DRAFT_1120589</name>
</gene>
<comment type="caution">
    <text evidence="2">The sequence shown here is derived from an EMBL/GenBank/DDBJ whole genome shotgun (WGS) entry which is preliminary data.</text>
</comment>
<protein>
    <recommendedName>
        <fullName evidence="4">Secreted protein</fullName>
    </recommendedName>
</protein>
<feature type="chain" id="PRO_5042296563" description="Secreted protein" evidence="1">
    <location>
        <begin position="23"/>
        <end position="89"/>
    </location>
</feature>
<keyword evidence="1" id="KW-0732">Signal</keyword>
<evidence type="ECO:0000313" key="3">
    <source>
        <dbReference type="Proteomes" id="UP001218188"/>
    </source>
</evidence>